<reference evidence="2" key="1">
    <citation type="journal article" date="2021" name="Sci. Rep.">
        <title>Diploid genomic architecture of Nitzschia inconspicua, an elite biomass production diatom.</title>
        <authorList>
            <person name="Oliver A."/>
            <person name="Podell S."/>
            <person name="Pinowska A."/>
            <person name="Traller J.C."/>
            <person name="Smith S.R."/>
            <person name="McClure R."/>
            <person name="Beliaev A."/>
            <person name="Bohutskyi P."/>
            <person name="Hill E.A."/>
            <person name="Rabines A."/>
            <person name="Zheng H."/>
            <person name="Allen L.Z."/>
            <person name="Kuo A."/>
            <person name="Grigoriev I.V."/>
            <person name="Allen A.E."/>
            <person name="Hazlebeck D."/>
            <person name="Allen E.E."/>
        </authorList>
    </citation>
    <scope>NUCLEOTIDE SEQUENCE</scope>
    <source>
        <strain evidence="2">Hildebrandi</strain>
    </source>
</reference>
<gene>
    <name evidence="2" type="ORF">IV203_011638</name>
</gene>
<evidence type="ECO:0000313" key="3">
    <source>
        <dbReference type="Proteomes" id="UP000693970"/>
    </source>
</evidence>
<comment type="caution">
    <text evidence="2">The sequence shown here is derived from an EMBL/GenBank/DDBJ whole genome shotgun (WGS) entry which is preliminary data.</text>
</comment>
<dbReference type="AlphaFoldDB" id="A0A9K3KSW0"/>
<proteinExistence type="predicted"/>
<reference evidence="2" key="2">
    <citation type="submission" date="2021-04" db="EMBL/GenBank/DDBJ databases">
        <authorList>
            <person name="Podell S."/>
        </authorList>
    </citation>
    <scope>NUCLEOTIDE SEQUENCE</scope>
    <source>
        <strain evidence="2">Hildebrandi</strain>
    </source>
</reference>
<keyword evidence="1" id="KW-0732">Signal</keyword>
<evidence type="ECO:0000313" key="2">
    <source>
        <dbReference type="EMBL" id="KAG7349041.1"/>
    </source>
</evidence>
<organism evidence="2 3">
    <name type="scientific">Nitzschia inconspicua</name>
    <dbReference type="NCBI Taxonomy" id="303405"/>
    <lineage>
        <taxon>Eukaryota</taxon>
        <taxon>Sar</taxon>
        <taxon>Stramenopiles</taxon>
        <taxon>Ochrophyta</taxon>
        <taxon>Bacillariophyta</taxon>
        <taxon>Bacillariophyceae</taxon>
        <taxon>Bacillariophycidae</taxon>
        <taxon>Bacillariales</taxon>
        <taxon>Bacillariaceae</taxon>
        <taxon>Nitzschia</taxon>
    </lineage>
</organism>
<accession>A0A9K3KSW0</accession>
<evidence type="ECO:0000256" key="1">
    <source>
        <dbReference type="SAM" id="SignalP"/>
    </source>
</evidence>
<keyword evidence="3" id="KW-1185">Reference proteome</keyword>
<name>A0A9K3KSW0_9STRA</name>
<dbReference type="EMBL" id="JAGRRH010000019">
    <property type="protein sequence ID" value="KAG7349041.1"/>
    <property type="molecule type" value="Genomic_DNA"/>
</dbReference>
<dbReference type="Proteomes" id="UP000693970">
    <property type="component" value="Unassembled WGS sequence"/>
</dbReference>
<sequence length="672" mass="76413">MIRSFVLCLALVVGTSIAKANDINYLLQTNALNYQDNFEVDTEIYGHCIAGTPESNLKADAQTTRYDEKCKELGPCHIGFTQKGEWVAYDFYHSDKDIAYTNYEGTPVILVNVTIRVSAPGPRTINLEIDDDGNEFRAGATKIIYGKGYHQFEDVVWENVEIEPYNPHRLWVYFWSGNTNLCSVTISSQRAARPIPFSINALEYDAAFEVDTEIYGNCVEGQPPVTEPDAQTTLKDAACQALGPCHIAFVQPQEYVVYRFAHSNEWIVRTKSGENKVFVDITVRVASLKPKLFTIELDYDDLTSSSQSFWSIGLGWQEFQDVTFRMVSLDPTKDIHSVIVRFDEGSVNLCSITVEYSKQEPEVTWSALEYSYEYRQYPAVLGGACLNFGDDVAVFSNSDEMCLDRDGSSCMVTPNHAPYLSYFFYVRSDEDFDIWVRATSQYPKTTMRMEMRPAGQDLYDATFQIFSADLEDFKDVVWENLYLEENEYELRIYLQSYQTLCSVAVKRSTSRYYVHVPGTYTATFYADATDTTAEVYGNCPYVNYLYSGVDALIVDDDPECAAAISEHSVACAIGWTDVNESLSYGFVTNGVHEYVNLSFRVSSRSKNRRMKVQLFWKEETEYIITGPGRGWNEYETFTLENVYVGAAFYHTILVTFLDGQMNLCSFGIEYAK</sequence>
<feature type="chain" id="PRO_5039899151" evidence="1">
    <location>
        <begin position="21"/>
        <end position="672"/>
    </location>
</feature>
<feature type="signal peptide" evidence="1">
    <location>
        <begin position="1"/>
        <end position="20"/>
    </location>
</feature>
<protein>
    <submittedName>
        <fullName evidence="2">Uncharacterized protein</fullName>
    </submittedName>
</protein>